<feature type="non-terminal residue" evidence="1">
    <location>
        <position position="1"/>
    </location>
</feature>
<sequence>YFAHIKCALNAQRPSKLRDDPSTVDEEHVKDLLHFPMPYAFTDPLKMLHSGKVTHEDDETNEINH</sequence>
<name>A0ABQ5DV46_9ASTR</name>
<evidence type="ECO:0000313" key="2">
    <source>
        <dbReference type="Proteomes" id="UP001151760"/>
    </source>
</evidence>
<evidence type="ECO:0000313" key="1">
    <source>
        <dbReference type="EMBL" id="GJT43050.1"/>
    </source>
</evidence>
<dbReference type="Proteomes" id="UP001151760">
    <property type="component" value="Unassembled WGS sequence"/>
</dbReference>
<accession>A0ABQ5DV46</accession>
<reference evidence="1" key="1">
    <citation type="journal article" date="2022" name="Int. J. Mol. Sci.">
        <title>Draft Genome of Tanacetum Coccineum: Genomic Comparison of Closely Related Tanacetum-Family Plants.</title>
        <authorList>
            <person name="Yamashiro T."/>
            <person name="Shiraishi A."/>
            <person name="Nakayama K."/>
            <person name="Satake H."/>
        </authorList>
    </citation>
    <scope>NUCLEOTIDE SEQUENCE</scope>
</reference>
<protein>
    <submittedName>
        <fullName evidence="1">Uncharacterized protein</fullName>
    </submittedName>
</protein>
<proteinExistence type="predicted"/>
<dbReference type="EMBL" id="BQNB010015697">
    <property type="protein sequence ID" value="GJT43050.1"/>
    <property type="molecule type" value="Genomic_DNA"/>
</dbReference>
<comment type="caution">
    <text evidence="1">The sequence shown here is derived from an EMBL/GenBank/DDBJ whole genome shotgun (WGS) entry which is preliminary data.</text>
</comment>
<gene>
    <name evidence="1" type="ORF">Tco_0951765</name>
</gene>
<organism evidence="1 2">
    <name type="scientific">Tanacetum coccineum</name>
    <dbReference type="NCBI Taxonomy" id="301880"/>
    <lineage>
        <taxon>Eukaryota</taxon>
        <taxon>Viridiplantae</taxon>
        <taxon>Streptophyta</taxon>
        <taxon>Embryophyta</taxon>
        <taxon>Tracheophyta</taxon>
        <taxon>Spermatophyta</taxon>
        <taxon>Magnoliopsida</taxon>
        <taxon>eudicotyledons</taxon>
        <taxon>Gunneridae</taxon>
        <taxon>Pentapetalae</taxon>
        <taxon>asterids</taxon>
        <taxon>campanulids</taxon>
        <taxon>Asterales</taxon>
        <taxon>Asteraceae</taxon>
        <taxon>Asteroideae</taxon>
        <taxon>Anthemideae</taxon>
        <taxon>Anthemidinae</taxon>
        <taxon>Tanacetum</taxon>
    </lineage>
</organism>
<reference evidence="1" key="2">
    <citation type="submission" date="2022-01" db="EMBL/GenBank/DDBJ databases">
        <authorList>
            <person name="Yamashiro T."/>
            <person name="Shiraishi A."/>
            <person name="Satake H."/>
            <person name="Nakayama K."/>
        </authorList>
    </citation>
    <scope>NUCLEOTIDE SEQUENCE</scope>
</reference>
<keyword evidence="2" id="KW-1185">Reference proteome</keyword>